<dbReference type="CDD" id="cd01646">
    <property type="entry name" value="RT_Bac_retron_I"/>
    <property type="match status" value="1"/>
</dbReference>
<protein>
    <recommendedName>
        <fullName evidence="3">Reverse transcriptase domain-containing protein</fullName>
    </recommendedName>
</protein>
<evidence type="ECO:0000313" key="1">
    <source>
        <dbReference type="EMBL" id="ASY63479.1"/>
    </source>
</evidence>
<reference evidence="1 2" key="1">
    <citation type="submission" date="2017-08" db="EMBL/GenBank/DDBJ databases">
        <title>Multipartite genome sequences of Sinorhizobium species nodulating soybeans.</title>
        <authorList>
            <person name="Tian C.F."/>
        </authorList>
    </citation>
    <scope>NUCLEOTIDE SEQUENCE [LARGE SCALE GENOMIC DNA]</scope>
    <source>
        <strain evidence="1 2">CCBAU 05684</strain>
    </source>
</reference>
<sequence>MASSRTRLIRLLDKGFYPVELPPPFKTRNFSNVKDSLRPPNNYFGSTTFFDGATFRGPLRTFGVINPASYLLLSRFIAEHWSDISGVFDLSRCSGTRPTFPPLGAEGRAIETASLASKRKSQRHLASVYPVILGLDINRFYGSIYTHSVPWSVLGKQEAKKRHRNRTLQGHWSDTLDKLVRNCNQQQTVGIPIGPDTSRIISELILSRIDAELTSVGSGLASPQIYHNIDDYQIGCMALGESENAQSRFVRTISRYELRLNDFKTSVDHGLSFAPSNFQRHFDCLDQQRDRNFVEHFFEILYAQVPLHPNTNVLGYAIKRFARNLARNKERGLVREYLQRLVFAVPHQARWILPLLLGIYRAEGLNAEVRRIIGWGIETCVRRNDVGSLLWFLYAAIFLDMRLAGALCNLCIGMSNELVDLVLYHGRSAGLFSFNLSEMRSRYRSNDFGSSAWLPIYEVGRRGWDASPSFSKFGTADDPNDLYQHLSNHGVEFYITDQDHFEVSAFDGWRLAQAYFESEEYDSEFQGDMELNVRYLGHGQWDNYE</sequence>
<organism evidence="1 2">
    <name type="scientific">Sinorhizobium sojae CCBAU 05684</name>
    <dbReference type="NCBI Taxonomy" id="716928"/>
    <lineage>
        <taxon>Bacteria</taxon>
        <taxon>Pseudomonadati</taxon>
        <taxon>Pseudomonadota</taxon>
        <taxon>Alphaproteobacteria</taxon>
        <taxon>Hyphomicrobiales</taxon>
        <taxon>Rhizobiaceae</taxon>
        <taxon>Sinorhizobium/Ensifer group</taxon>
        <taxon>Sinorhizobium</taxon>
    </lineage>
</organism>
<keyword evidence="2" id="KW-1185">Reference proteome</keyword>
<dbReference type="EMBL" id="CP023067">
    <property type="protein sequence ID" value="ASY63479.1"/>
    <property type="molecule type" value="Genomic_DNA"/>
</dbReference>
<dbReference type="OrthoDB" id="9780724at2"/>
<dbReference type="KEGG" id="esj:SJ05684_c20370"/>
<evidence type="ECO:0008006" key="3">
    <source>
        <dbReference type="Google" id="ProtNLM"/>
    </source>
</evidence>
<evidence type="ECO:0000313" key="2">
    <source>
        <dbReference type="Proteomes" id="UP000217211"/>
    </source>
</evidence>
<gene>
    <name evidence="1" type="ORF">SJ05684_c20370</name>
</gene>
<dbReference type="RefSeq" id="WP_157211935.1">
    <property type="nucleotide sequence ID" value="NZ_AJQT01000006.1"/>
</dbReference>
<dbReference type="Proteomes" id="UP000217211">
    <property type="component" value="Chromosome"/>
</dbReference>
<proteinExistence type="predicted"/>
<name>A0A249PDY7_9HYPH</name>
<accession>A0A249PDY7</accession>
<dbReference type="AlphaFoldDB" id="A0A249PDY7"/>